<dbReference type="GO" id="GO:0043161">
    <property type="term" value="P:proteasome-mediated ubiquitin-dependent protein catabolic process"/>
    <property type="evidence" value="ECO:0007669"/>
    <property type="project" value="TreeGrafter"/>
</dbReference>
<keyword evidence="6" id="KW-1185">Reference proteome</keyword>
<organism evidence="5 6">
    <name type="scientific">Adineta ricciae</name>
    <name type="common">Rotifer</name>
    <dbReference type="NCBI Taxonomy" id="249248"/>
    <lineage>
        <taxon>Eukaryota</taxon>
        <taxon>Metazoa</taxon>
        <taxon>Spiralia</taxon>
        <taxon>Gnathifera</taxon>
        <taxon>Rotifera</taxon>
        <taxon>Eurotatoria</taxon>
        <taxon>Bdelloidea</taxon>
        <taxon>Adinetida</taxon>
        <taxon>Adinetidae</taxon>
        <taxon>Adineta</taxon>
    </lineage>
</organism>
<keyword evidence="4" id="KW-1133">Transmembrane helix</keyword>
<dbReference type="Pfam" id="PF01436">
    <property type="entry name" value="NHL"/>
    <property type="match status" value="3"/>
</dbReference>
<dbReference type="PROSITE" id="PS51125">
    <property type="entry name" value="NHL"/>
    <property type="match status" value="2"/>
</dbReference>
<dbReference type="GO" id="GO:0008270">
    <property type="term" value="F:zinc ion binding"/>
    <property type="evidence" value="ECO:0007669"/>
    <property type="project" value="UniProtKB-KW"/>
</dbReference>
<evidence type="ECO:0000256" key="1">
    <source>
        <dbReference type="ARBA" id="ARBA00022737"/>
    </source>
</evidence>
<reference evidence="5" key="1">
    <citation type="submission" date="2021-02" db="EMBL/GenBank/DDBJ databases">
        <authorList>
            <person name="Nowell W R."/>
        </authorList>
    </citation>
    <scope>NUCLEOTIDE SEQUENCE</scope>
</reference>
<gene>
    <name evidence="5" type="ORF">XAT740_LOCUS22298</name>
</gene>
<feature type="transmembrane region" description="Helical" evidence="4">
    <location>
        <begin position="36"/>
        <end position="60"/>
    </location>
</feature>
<dbReference type="AlphaFoldDB" id="A0A814UKA2"/>
<dbReference type="PANTHER" id="PTHR24104">
    <property type="entry name" value="E3 UBIQUITIN-PROTEIN LIGASE NHLRC1-RELATED"/>
    <property type="match status" value="1"/>
</dbReference>
<keyword evidence="4" id="KW-0812">Transmembrane</keyword>
<evidence type="ECO:0000256" key="4">
    <source>
        <dbReference type="SAM" id="Phobius"/>
    </source>
</evidence>
<dbReference type="Gene3D" id="2.120.10.30">
    <property type="entry name" value="TolB, C-terminal domain"/>
    <property type="match status" value="2"/>
</dbReference>
<keyword evidence="4" id="KW-0472">Membrane</keyword>
<dbReference type="PANTHER" id="PTHR24104:SF25">
    <property type="entry name" value="PROTEIN LIN-41"/>
    <property type="match status" value="1"/>
</dbReference>
<dbReference type="GO" id="GO:0061630">
    <property type="term" value="F:ubiquitin protein ligase activity"/>
    <property type="evidence" value="ECO:0007669"/>
    <property type="project" value="TreeGrafter"/>
</dbReference>
<proteinExistence type="predicted"/>
<dbReference type="CDD" id="cd05819">
    <property type="entry name" value="NHL"/>
    <property type="match status" value="1"/>
</dbReference>
<dbReference type="InterPro" id="IPR011042">
    <property type="entry name" value="6-blade_b-propeller_TolB-like"/>
</dbReference>
<name>A0A814UKA2_ADIRI</name>
<dbReference type="EMBL" id="CAJNOR010001634">
    <property type="protein sequence ID" value="CAF1175887.1"/>
    <property type="molecule type" value="Genomic_DNA"/>
</dbReference>
<dbReference type="InterPro" id="IPR001258">
    <property type="entry name" value="NHL_repeat"/>
</dbReference>
<feature type="repeat" description="NHL" evidence="2">
    <location>
        <begin position="282"/>
        <end position="322"/>
    </location>
</feature>
<evidence type="ECO:0000313" key="6">
    <source>
        <dbReference type="Proteomes" id="UP000663828"/>
    </source>
</evidence>
<sequence>MELTTASVRSDNRQPPEITEQPHPASRWWMRHHMHIGLASLAGSAILMCIVAVILLPIAVRKPSDDEEPCTTGIPFGPWSTPSTLKLNNTNRFNFSYVDTQRASFDLLCALNATWKIHGITIAGSSNDSNLFSRANLNHPNDILLTTGGSLFIADSENHRIVYWPTNVTEGQIVIGTGTVGSWANLLKYAAAVVAWNDQLIVSDLGNYRIMAFPLSTDQEAPDGVTIVGQYGAGSALNQINSVYYMCVDSIRGILYLSDFENHRVLNMNLTDYKLQLVVGTGFNGSNNVSLNLPLGITVDENTRALYVADSRNHRVQKFDLNSKEGVTVAGGRSYGSNLSQLYFPSGIAIDTIGNIYVADTGNHRIVQWLIGARQGRLIAGTGISGNNNSQLNHPVQLKFDQYYNLYIVDRNNSRIQRFDLILNGC</sequence>
<evidence type="ECO:0000256" key="2">
    <source>
        <dbReference type="PROSITE-ProRule" id="PRU00504"/>
    </source>
</evidence>
<accession>A0A814UKA2</accession>
<comment type="caution">
    <text evidence="5">The sequence shown here is derived from an EMBL/GenBank/DDBJ whole genome shotgun (WGS) entry which is preliminary data.</text>
</comment>
<feature type="region of interest" description="Disordered" evidence="3">
    <location>
        <begin position="1"/>
        <end position="23"/>
    </location>
</feature>
<evidence type="ECO:0000313" key="5">
    <source>
        <dbReference type="EMBL" id="CAF1175887.1"/>
    </source>
</evidence>
<keyword evidence="1" id="KW-0677">Repeat</keyword>
<evidence type="ECO:0000256" key="3">
    <source>
        <dbReference type="SAM" id="MobiDB-lite"/>
    </source>
</evidence>
<dbReference type="GO" id="GO:0000209">
    <property type="term" value="P:protein polyubiquitination"/>
    <property type="evidence" value="ECO:0007669"/>
    <property type="project" value="TreeGrafter"/>
</dbReference>
<dbReference type="Proteomes" id="UP000663828">
    <property type="component" value="Unassembled WGS sequence"/>
</dbReference>
<dbReference type="InterPro" id="IPR050952">
    <property type="entry name" value="TRIM-NHL_E3_ligases"/>
</dbReference>
<dbReference type="SUPFAM" id="SSF101898">
    <property type="entry name" value="NHL repeat"/>
    <property type="match status" value="1"/>
</dbReference>
<protein>
    <submittedName>
        <fullName evidence="5">Uncharacterized protein</fullName>
    </submittedName>
</protein>
<feature type="repeat" description="NHL" evidence="2">
    <location>
        <begin position="333"/>
        <end position="368"/>
    </location>
</feature>